<reference evidence="2" key="1">
    <citation type="submission" date="2023-01" db="EMBL/GenBank/DDBJ databases">
        <title>Xenophilus mangrovi sp. nov., isolated from soil of Mangrove nature reserve.</title>
        <authorList>
            <person name="Xu S."/>
            <person name="Liu Z."/>
            <person name="Xu Y."/>
        </authorList>
    </citation>
    <scope>NUCLEOTIDE SEQUENCE</scope>
    <source>
        <strain evidence="2">YW8</strain>
    </source>
</reference>
<feature type="chain" id="PRO_5042084704" description="DUF3617 family protein" evidence="1">
    <location>
        <begin position="32"/>
        <end position="195"/>
    </location>
</feature>
<comment type="caution">
    <text evidence="2">The sequence shown here is derived from an EMBL/GenBank/DDBJ whole genome shotgun (WGS) entry which is preliminary data.</text>
</comment>
<protein>
    <recommendedName>
        <fullName evidence="4">DUF3617 family protein</fullName>
    </recommendedName>
</protein>
<organism evidence="2 3">
    <name type="scientific">Xenophilus arseniciresistens</name>
    <dbReference type="NCBI Taxonomy" id="1283306"/>
    <lineage>
        <taxon>Bacteria</taxon>
        <taxon>Pseudomonadati</taxon>
        <taxon>Pseudomonadota</taxon>
        <taxon>Betaproteobacteria</taxon>
        <taxon>Burkholderiales</taxon>
        <taxon>Comamonadaceae</taxon>
        <taxon>Xenophilus</taxon>
    </lineage>
</organism>
<evidence type="ECO:0000256" key="1">
    <source>
        <dbReference type="SAM" id="SignalP"/>
    </source>
</evidence>
<proteinExistence type="predicted"/>
<keyword evidence="1" id="KW-0732">Signal</keyword>
<feature type="signal peptide" evidence="1">
    <location>
        <begin position="1"/>
        <end position="31"/>
    </location>
</feature>
<dbReference type="InterPro" id="IPR022061">
    <property type="entry name" value="DUF3617"/>
</dbReference>
<dbReference type="Proteomes" id="UP001212602">
    <property type="component" value="Unassembled WGS sequence"/>
</dbReference>
<dbReference type="RefSeq" id="WP_271430067.1">
    <property type="nucleotide sequence ID" value="NZ_JAQIPB010000012.1"/>
</dbReference>
<dbReference type="AlphaFoldDB" id="A0AAE3T155"/>
<dbReference type="EMBL" id="JAQIPB010000012">
    <property type="protein sequence ID" value="MDA7418864.1"/>
    <property type="molecule type" value="Genomic_DNA"/>
</dbReference>
<accession>A0AAE3T155</accession>
<dbReference type="Pfam" id="PF12276">
    <property type="entry name" value="DUF3617"/>
    <property type="match status" value="1"/>
</dbReference>
<sequence>MSASARPLRLALSSLAPGLLAAALLVPAAQAGPSFPPRKPGLWEMQMGQVEGAKGPMVVMHCVDAATDKLMQDFGNQQPKMNRKACKEETRNEAGKMMVHRETCQEGATKVNTHVVISGNFDSHYSVQSTTTYEPPRPGRATQDMRMEATWKGPCTAGQKPGDMVMPGGMKMNVIELMKMAPAAAAAAGARAPAR</sequence>
<evidence type="ECO:0000313" key="2">
    <source>
        <dbReference type="EMBL" id="MDA7418864.1"/>
    </source>
</evidence>
<evidence type="ECO:0000313" key="3">
    <source>
        <dbReference type="Proteomes" id="UP001212602"/>
    </source>
</evidence>
<name>A0AAE3T155_9BURK</name>
<evidence type="ECO:0008006" key="4">
    <source>
        <dbReference type="Google" id="ProtNLM"/>
    </source>
</evidence>
<gene>
    <name evidence="2" type="ORF">PGB34_21040</name>
</gene>
<keyword evidence="3" id="KW-1185">Reference proteome</keyword>